<dbReference type="EMBL" id="GL883077">
    <property type="protein sequence ID" value="EGF93512.1"/>
    <property type="molecule type" value="Genomic_DNA"/>
</dbReference>
<dbReference type="GO" id="GO:0005737">
    <property type="term" value="C:cytoplasm"/>
    <property type="evidence" value="ECO:0007669"/>
    <property type="project" value="TreeGrafter"/>
</dbReference>
<gene>
    <name evidence="2" type="ORF">ABI_19520</name>
</gene>
<dbReference type="SUPFAM" id="SSF51735">
    <property type="entry name" value="NAD(P)-binding Rossmann-fold domains"/>
    <property type="match status" value="1"/>
</dbReference>
<dbReference type="PANTHER" id="PTHR48079:SF6">
    <property type="entry name" value="NAD(P)-BINDING DOMAIN-CONTAINING PROTEIN-RELATED"/>
    <property type="match status" value="1"/>
</dbReference>
<evidence type="ECO:0000313" key="2">
    <source>
        <dbReference type="EMBL" id="EGF93512.1"/>
    </source>
</evidence>
<sequence length="298" mass="32064">MKTVLVLGARGGIGQAVAQAFRRAGWRVLGLVRSGGAGEGIAPIHADLFDAAAVATACGSVDIVFNGLNVPYPVWSTQALPMYEAAADVAQALGARHIYPGSVYNFGARMPLELSPQVPFAPTTVKGRIRVEIEAMLGERAEAGRVKTIVLRAGDVFGGPARNSWMQQLVAKDLAKGRIVSPGGYDVTHAWAYLPDLAETVVRLAQVEESLGAYEVFHFDGNNASMRELARAAGPNVKLSRMPRFVFSVMGLFDPFMKATIEMLYLWDVPHALLDDRLAQVIGPVPHTPLERALTSIM</sequence>
<keyword evidence="3" id="KW-1185">Reference proteome</keyword>
<organism evidence="2 3">
    <name type="scientific">Asticcacaulis biprosthecium C19</name>
    <dbReference type="NCBI Taxonomy" id="715226"/>
    <lineage>
        <taxon>Bacteria</taxon>
        <taxon>Pseudomonadati</taxon>
        <taxon>Pseudomonadota</taxon>
        <taxon>Alphaproteobacteria</taxon>
        <taxon>Caulobacterales</taxon>
        <taxon>Caulobacteraceae</taxon>
        <taxon>Asticcacaulis</taxon>
    </lineage>
</organism>
<dbReference type="Proteomes" id="UP000006512">
    <property type="component" value="Unassembled WGS sequence"/>
</dbReference>
<name>F4QLL4_9CAUL</name>
<dbReference type="Pfam" id="PF01370">
    <property type="entry name" value="Epimerase"/>
    <property type="match status" value="1"/>
</dbReference>
<feature type="domain" description="NAD-dependent epimerase/dehydratase" evidence="1">
    <location>
        <begin position="4"/>
        <end position="215"/>
    </location>
</feature>
<dbReference type="GO" id="GO:0004029">
    <property type="term" value="F:aldehyde dehydrogenase (NAD+) activity"/>
    <property type="evidence" value="ECO:0007669"/>
    <property type="project" value="TreeGrafter"/>
</dbReference>
<dbReference type="PANTHER" id="PTHR48079">
    <property type="entry name" value="PROTEIN YEEZ"/>
    <property type="match status" value="1"/>
</dbReference>
<dbReference type="InterPro" id="IPR051783">
    <property type="entry name" value="NAD(P)-dependent_oxidoreduct"/>
</dbReference>
<dbReference type="Gene3D" id="3.40.50.720">
    <property type="entry name" value="NAD(P)-binding Rossmann-like Domain"/>
    <property type="match status" value="1"/>
</dbReference>
<reference evidence="3" key="1">
    <citation type="submission" date="2011-03" db="EMBL/GenBank/DDBJ databases">
        <title>Draft genome sequence of Brevundimonas diminuta.</title>
        <authorList>
            <person name="Brown P.J.B."/>
            <person name="Buechlein A."/>
            <person name="Hemmerich C."/>
            <person name="Brun Y.V."/>
        </authorList>
    </citation>
    <scope>NUCLEOTIDE SEQUENCE [LARGE SCALE GENOMIC DNA]</scope>
    <source>
        <strain evidence="3">C19</strain>
    </source>
</reference>
<dbReference type="InterPro" id="IPR036291">
    <property type="entry name" value="NAD(P)-bd_dom_sf"/>
</dbReference>
<dbReference type="eggNOG" id="COG0451">
    <property type="taxonomic scope" value="Bacteria"/>
</dbReference>
<protein>
    <submittedName>
        <fullName evidence="2">NAD dependent epimerase/dehydratase family protein</fullName>
    </submittedName>
</protein>
<evidence type="ECO:0000259" key="1">
    <source>
        <dbReference type="Pfam" id="PF01370"/>
    </source>
</evidence>
<dbReference type="AlphaFoldDB" id="F4QLL4"/>
<evidence type="ECO:0000313" key="3">
    <source>
        <dbReference type="Proteomes" id="UP000006512"/>
    </source>
</evidence>
<proteinExistence type="predicted"/>
<dbReference type="HOGENOM" id="CLU_049717_0_0_5"/>
<dbReference type="RefSeq" id="WP_006272711.1">
    <property type="nucleotide sequence ID" value="NZ_GL883077.1"/>
</dbReference>
<dbReference type="STRING" id="715226.ABI_19520"/>
<accession>F4QLL4</accession>
<dbReference type="InterPro" id="IPR001509">
    <property type="entry name" value="Epimerase_deHydtase"/>
</dbReference>
<dbReference type="OrthoDB" id="7170465at2"/>